<evidence type="ECO:0000256" key="4">
    <source>
        <dbReference type="ARBA" id="ARBA00022771"/>
    </source>
</evidence>
<dbReference type="RefSeq" id="XP_050926196.1">
    <property type="nucleotide sequence ID" value="XM_051070239.1"/>
</dbReference>
<feature type="region of interest" description="Disordered" evidence="8">
    <location>
        <begin position="265"/>
        <end position="294"/>
    </location>
</feature>
<dbReference type="SUPFAM" id="SSF57667">
    <property type="entry name" value="beta-beta-alpha zinc fingers"/>
    <property type="match status" value="1"/>
</dbReference>
<dbReference type="Proteomes" id="UP000694890">
    <property type="component" value="Linkage group LG4"/>
</dbReference>
<feature type="domain" description="C2H2-type" evidence="9">
    <location>
        <begin position="420"/>
        <end position="447"/>
    </location>
</feature>
<feature type="compositionally biased region" description="Polar residues" evidence="8">
    <location>
        <begin position="160"/>
        <end position="171"/>
    </location>
</feature>
<evidence type="ECO:0000256" key="2">
    <source>
        <dbReference type="ARBA" id="ARBA00022723"/>
    </source>
</evidence>
<dbReference type="Gene3D" id="3.30.160.60">
    <property type="entry name" value="Classic Zinc Finger"/>
    <property type="match status" value="2"/>
</dbReference>
<dbReference type="GO" id="GO:0010468">
    <property type="term" value="P:regulation of gene expression"/>
    <property type="evidence" value="ECO:0007669"/>
    <property type="project" value="TreeGrafter"/>
</dbReference>
<comment type="subcellular location">
    <subcellularLocation>
        <location evidence="1">Nucleus</location>
    </subcellularLocation>
</comment>
<dbReference type="InterPro" id="IPR013087">
    <property type="entry name" value="Znf_C2H2_type"/>
</dbReference>
<keyword evidence="6" id="KW-0539">Nucleus</keyword>
<dbReference type="PANTHER" id="PTHR16515:SF66">
    <property type="entry name" value="C2H2-TYPE DOMAIN-CONTAINING PROTEIN"/>
    <property type="match status" value="1"/>
</dbReference>
<dbReference type="GO" id="GO:0008270">
    <property type="term" value="F:zinc ion binding"/>
    <property type="evidence" value="ECO:0007669"/>
    <property type="project" value="UniProtKB-KW"/>
</dbReference>
<feature type="compositionally biased region" description="Polar residues" evidence="8">
    <location>
        <begin position="374"/>
        <end position="385"/>
    </location>
</feature>
<dbReference type="GO" id="GO:0005634">
    <property type="term" value="C:nucleus"/>
    <property type="evidence" value="ECO:0007669"/>
    <property type="project" value="UniProtKB-SubCell"/>
</dbReference>
<keyword evidence="4 7" id="KW-0863">Zinc-finger</keyword>
<dbReference type="PANTHER" id="PTHR16515">
    <property type="entry name" value="PR DOMAIN ZINC FINGER PROTEIN"/>
    <property type="match status" value="1"/>
</dbReference>
<feature type="compositionally biased region" description="Polar residues" evidence="8">
    <location>
        <begin position="326"/>
        <end position="338"/>
    </location>
</feature>
<keyword evidence="3" id="KW-0677">Repeat</keyword>
<feature type="compositionally biased region" description="Polar residues" evidence="8">
    <location>
        <begin position="346"/>
        <end position="357"/>
    </location>
</feature>
<evidence type="ECO:0000259" key="9">
    <source>
        <dbReference type="PROSITE" id="PS50157"/>
    </source>
</evidence>
<dbReference type="FunFam" id="3.30.160.60:FF:001498">
    <property type="entry name" value="Zinc finger protein 404"/>
    <property type="match status" value="1"/>
</dbReference>
<organism evidence="10 11">
    <name type="scientific">Lates calcarifer</name>
    <name type="common">Barramundi</name>
    <name type="synonym">Holocentrus calcarifer</name>
    <dbReference type="NCBI Taxonomy" id="8187"/>
    <lineage>
        <taxon>Eukaryota</taxon>
        <taxon>Metazoa</taxon>
        <taxon>Chordata</taxon>
        <taxon>Craniata</taxon>
        <taxon>Vertebrata</taxon>
        <taxon>Euteleostomi</taxon>
        <taxon>Actinopterygii</taxon>
        <taxon>Neopterygii</taxon>
        <taxon>Teleostei</taxon>
        <taxon>Neoteleostei</taxon>
        <taxon>Acanthomorphata</taxon>
        <taxon>Carangaria</taxon>
        <taxon>Carangaria incertae sedis</taxon>
        <taxon>Centropomidae</taxon>
        <taxon>Lates</taxon>
    </lineage>
</organism>
<evidence type="ECO:0000256" key="5">
    <source>
        <dbReference type="ARBA" id="ARBA00022833"/>
    </source>
</evidence>
<dbReference type="AlphaFoldDB" id="A0AAJ8B5A2"/>
<feature type="region of interest" description="Disordered" evidence="8">
    <location>
        <begin position="79"/>
        <end position="108"/>
    </location>
</feature>
<protein>
    <submittedName>
        <fullName evidence="11">Zinc finger protein 112 isoform X1</fullName>
    </submittedName>
</protein>
<evidence type="ECO:0000256" key="8">
    <source>
        <dbReference type="SAM" id="MobiDB-lite"/>
    </source>
</evidence>
<gene>
    <name evidence="11" type="primary">LOC108882453</name>
</gene>
<keyword evidence="2" id="KW-0479">Metal-binding</keyword>
<evidence type="ECO:0000313" key="10">
    <source>
        <dbReference type="Proteomes" id="UP000694890"/>
    </source>
</evidence>
<dbReference type="GO" id="GO:0045596">
    <property type="term" value="P:negative regulation of cell differentiation"/>
    <property type="evidence" value="ECO:0007669"/>
    <property type="project" value="UniProtKB-ARBA"/>
</dbReference>
<name>A0AAJ8B5A2_LATCA</name>
<evidence type="ECO:0000313" key="11">
    <source>
        <dbReference type="RefSeq" id="XP_050926196.1"/>
    </source>
</evidence>
<evidence type="ECO:0000256" key="1">
    <source>
        <dbReference type="ARBA" id="ARBA00004123"/>
    </source>
</evidence>
<dbReference type="PROSITE" id="PS00028">
    <property type="entry name" value="ZINC_FINGER_C2H2_1"/>
    <property type="match status" value="2"/>
</dbReference>
<evidence type="ECO:0000256" key="7">
    <source>
        <dbReference type="PROSITE-ProRule" id="PRU00042"/>
    </source>
</evidence>
<dbReference type="GeneID" id="108882453"/>
<evidence type="ECO:0000256" key="6">
    <source>
        <dbReference type="ARBA" id="ARBA00023242"/>
    </source>
</evidence>
<feature type="region of interest" description="Disordered" evidence="8">
    <location>
        <begin position="123"/>
        <end position="183"/>
    </location>
</feature>
<reference evidence="11" key="1">
    <citation type="submission" date="2025-08" db="UniProtKB">
        <authorList>
            <consortium name="RefSeq"/>
        </authorList>
    </citation>
    <scope>IDENTIFICATION</scope>
    <source>
        <tissue evidence="11">Brain</tissue>
    </source>
</reference>
<accession>A0AAJ8B5A2</accession>
<feature type="region of interest" description="Disordered" evidence="8">
    <location>
        <begin position="309"/>
        <end position="385"/>
    </location>
</feature>
<dbReference type="InterPro" id="IPR036236">
    <property type="entry name" value="Znf_C2H2_sf"/>
</dbReference>
<dbReference type="FunFam" id="3.30.160.60:FF:000912">
    <property type="entry name" value="Zinc finger protein 660"/>
    <property type="match status" value="1"/>
</dbReference>
<feature type="domain" description="C2H2-type" evidence="9">
    <location>
        <begin position="392"/>
        <end position="419"/>
    </location>
</feature>
<proteinExistence type="predicted"/>
<dbReference type="Pfam" id="PF00096">
    <property type="entry name" value="zf-C2H2"/>
    <property type="match status" value="2"/>
</dbReference>
<evidence type="ECO:0000256" key="3">
    <source>
        <dbReference type="ARBA" id="ARBA00022737"/>
    </source>
</evidence>
<dbReference type="PROSITE" id="PS50157">
    <property type="entry name" value="ZINC_FINGER_C2H2_2"/>
    <property type="match status" value="2"/>
</dbReference>
<dbReference type="SMART" id="SM00355">
    <property type="entry name" value="ZnF_C2H2"/>
    <property type="match status" value="2"/>
</dbReference>
<feature type="compositionally biased region" description="Polar residues" evidence="8">
    <location>
        <begin position="140"/>
        <end position="152"/>
    </location>
</feature>
<sequence length="459" mass="53277">MSSVQSLTEFGKQTLTAAADEIYRVLDQTIVEYEEEIDRQRRLLDIVWKPEIRLHRTELPQQHVCKEEEVLTEQQLCNQERNSSLDQEEPEPPQIKEEQEEVCSSQEGEQLVLKQESQTFMLTPTNEESEHSEAEANSEQQLLSHNSPVAESQDQRGSQHVDPGSTTNVETQTKRRRLNNNIHNSVTTQNHCDTEFFKERLTAAVKEMFGDFEQTIAEYEEEIARQRRLLNIVWKPEIRLHRTELPQQHVCKEEEVLTEQQLCNQERNSSLDQEEPEPPQIKEEQEEVCSSQEGEQLVLKQESQTFMLTPTNEESEHSEAEANSEQQLLSHNSPVAESQDQRGSQHVDPGSTTNVETQTKRRRRKNTSHRNNEHNSPTTETHCDTQKGQQTLRCDTCGKTFKYKSQLDVHLIIHTGEKPYLCNTCGKRFSQISTLNVHLRIHTNEKLYPCEICGTRFFM</sequence>
<dbReference type="InterPro" id="IPR050331">
    <property type="entry name" value="Zinc_finger"/>
</dbReference>
<keyword evidence="5" id="KW-0862">Zinc</keyword>